<reference evidence="1 2" key="1">
    <citation type="journal article" date="2013" name="Genome Biol.">
        <title>The genome sequence of the most widely cultivated cacao type and its use to identify candidate genes regulating pod color.</title>
        <authorList>
            <person name="Motamayor J.C."/>
            <person name="Mockaitis K."/>
            <person name="Schmutz J."/>
            <person name="Haiminen N."/>
            <person name="Iii D.L."/>
            <person name="Cornejo O."/>
            <person name="Findley S.D."/>
            <person name="Zheng P."/>
            <person name="Utro F."/>
            <person name="Royaert S."/>
            <person name="Saski C."/>
            <person name="Jenkins J."/>
            <person name="Podicheti R."/>
            <person name="Zhao M."/>
            <person name="Scheffler B.E."/>
            <person name="Stack J.C."/>
            <person name="Feltus F.A."/>
            <person name="Mustiga G.M."/>
            <person name="Amores F."/>
            <person name="Phillips W."/>
            <person name="Marelli J.P."/>
            <person name="May G.D."/>
            <person name="Shapiro H."/>
            <person name="Ma J."/>
            <person name="Bustamante C.D."/>
            <person name="Schnell R.J."/>
            <person name="Main D."/>
            <person name="Gilbert D."/>
            <person name="Parida L."/>
            <person name="Kuhn D.N."/>
        </authorList>
    </citation>
    <scope>NUCLEOTIDE SEQUENCE [LARGE SCALE GENOMIC DNA]</scope>
    <source>
        <strain evidence="2">cv. Matina 1-6</strain>
    </source>
</reference>
<sequence length="106" mass="11772">MAIPLSSGWIVGTWDIDFLLQSLPYQVLLRVVAMQIDTLSKDDDVAYWRLTSNGLFLVRATYESSIYGIGEINNFLMQLSLGLLMVGTGYGPKPSMLGIILAERLD</sequence>
<organism evidence="1 2">
    <name type="scientific">Theobroma cacao</name>
    <name type="common">Cacao</name>
    <name type="synonym">Cocoa</name>
    <dbReference type="NCBI Taxonomy" id="3641"/>
    <lineage>
        <taxon>Eukaryota</taxon>
        <taxon>Viridiplantae</taxon>
        <taxon>Streptophyta</taxon>
        <taxon>Embryophyta</taxon>
        <taxon>Tracheophyta</taxon>
        <taxon>Spermatophyta</taxon>
        <taxon>Magnoliopsida</taxon>
        <taxon>eudicotyledons</taxon>
        <taxon>Gunneridae</taxon>
        <taxon>Pentapetalae</taxon>
        <taxon>rosids</taxon>
        <taxon>malvids</taxon>
        <taxon>Malvales</taxon>
        <taxon>Malvaceae</taxon>
        <taxon>Byttnerioideae</taxon>
        <taxon>Theobroma</taxon>
    </lineage>
</organism>
<keyword evidence="2" id="KW-1185">Reference proteome</keyword>
<proteinExistence type="predicted"/>
<dbReference type="EMBL" id="CM001881">
    <property type="protein sequence ID" value="EOY21894.1"/>
    <property type="molecule type" value="Genomic_DNA"/>
</dbReference>
<dbReference type="InParanoid" id="A0A061G4C8"/>
<evidence type="ECO:0000313" key="1">
    <source>
        <dbReference type="EMBL" id="EOY21894.1"/>
    </source>
</evidence>
<dbReference type="Proteomes" id="UP000026915">
    <property type="component" value="Chromosome 3"/>
</dbReference>
<protein>
    <submittedName>
        <fullName evidence="1">Uncharacterized protein</fullName>
    </submittedName>
</protein>
<dbReference type="HOGENOM" id="CLU_2228059_0_0_1"/>
<accession>A0A061G4C8</accession>
<dbReference type="AlphaFoldDB" id="A0A061G4C8"/>
<gene>
    <name evidence="1" type="ORF">TCM_014053</name>
</gene>
<evidence type="ECO:0000313" key="2">
    <source>
        <dbReference type="Proteomes" id="UP000026915"/>
    </source>
</evidence>
<dbReference type="Gramene" id="EOY21894">
    <property type="protein sequence ID" value="EOY21894"/>
    <property type="gene ID" value="TCM_014053"/>
</dbReference>
<name>A0A061G4C8_THECC</name>